<feature type="chain" id="PRO_5043900034" description="DUF7906 domain-containing protein" evidence="1">
    <location>
        <begin position="29"/>
        <end position="221"/>
    </location>
</feature>
<organism evidence="3 4">
    <name type="scientific">Erythroxylum novogranatense</name>
    <dbReference type="NCBI Taxonomy" id="1862640"/>
    <lineage>
        <taxon>Eukaryota</taxon>
        <taxon>Viridiplantae</taxon>
        <taxon>Streptophyta</taxon>
        <taxon>Embryophyta</taxon>
        <taxon>Tracheophyta</taxon>
        <taxon>Spermatophyta</taxon>
        <taxon>Magnoliopsida</taxon>
        <taxon>eudicotyledons</taxon>
        <taxon>Gunneridae</taxon>
        <taxon>Pentapetalae</taxon>
        <taxon>rosids</taxon>
        <taxon>fabids</taxon>
        <taxon>Malpighiales</taxon>
        <taxon>Erythroxylaceae</taxon>
        <taxon>Erythroxylum</taxon>
    </lineage>
</organism>
<dbReference type="Pfam" id="PF25483">
    <property type="entry name" value="DUF7906"/>
    <property type="match status" value="1"/>
</dbReference>
<keyword evidence="1" id="KW-0732">Signal</keyword>
<gene>
    <name evidence="3" type="ORF">K2173_016849</name>
</gene>
<sequence length="221" mass="25465">MVLHSVSRLLSYGVLILTLSLLTTLSESASQAFRRDPGHPKWHHEAFQDIRDSVRSDVRHMLHTHTEVPFQVPLEVNVVLVGFNGNGGYRYSLDAHKLEEFMRTSFSTHRLTCLETGESLDIEHHVVFNLFPAGHPELIELEKALKEAMVPAGTTWESEFGREVPLFEVEATVMELIFRKLYHSVRMDPRNKEVDLDSLMYGRISHLSEEDMKKQEGDYIY</sequence>
<accession>A0AAV8SHC4</accession>
<feature type="signal peptide" evidence="1">
    <location>
        <begin position="1"/>
        <end position="28"/>
    </location>
</feature>
<name>A0AAV8SHC4_9ROSI</name>
<evidence type="ECO:0000313" key="4">
    <source>
        <dbReference type="Proteomes" id="UP001159364"/>
    </source>
</evidence>
<comment type="caution">
    <text evidence="3">The sequence shown here is derived from an EMBL/GenBank/DDBJ whole genome shotgun (WGS) entry which is preliminary data.</text>
</comment>
<evidence type="ECO:0000256" key="1">
    <source>
        <dbReference type="SAM" id="SignalP"/>
    </source>
</evidence>
<dbReference type="PANTHER" id="PTHR31515">
    <property type="entry name" value="TRANSMEMBRANE PROTEIN-RELATED"/>
    <property type="match status" value="1"/>
</dbReference>
<evidence type="ECO:0000313" key="3">
    <source>
        <dbReference type="EMBL" id="KAJ8751600.1"/>
    </source>
</evidence>
<feature type="domain" description="DUF7906" evidence="2">
    <location>
        <begin position="72"/>
        <end position="221"/>
    </location>
</feature>
<dbReference type="PANTHER" id="PTHR31515:SF0">
    <property type="entry name" value="TRANSMEMBRANE PROTEIN"/>
    <property type="match status" value="1"/>
</dbReference>
<evidence type="ECO:0000259" key="2">
    <source>
        <dbReference type="Pfam" id="PF25483"/>
    </source>
</evidence>
<dbReference type="InterPro" id="IPR057228">
    <property type="entry name" value="DUF7906"/>
</dbReference>
<keyword evidence="4" id="KW-1185">Reference proteome</keyword>
<dbReference type="EMBL" id="JAIWQS010000011">
    <property type="protein sequence ID" value="KAJ8751600.1"/>
    <property type="molecule type" value="Genomic_DNA"/>
</dbReference>
<dbReference type="Proteomes" id="UP001159364">
    <property type="component" value="Linkage Group LG11"/>
</dbReference>
<reference evidence="3 4" key="1">
    <citation type="submission" date="2021-09" db="EMBL/GenBank/DDBJ databases">
        <title>Genomic insights and catalytic innovation underlie evolution of tropane alkaloids biosynthesis.</title>
        <authorList>
            <person name="Wang Y.-J."/>
            <person name="Tian T."/>
            <person name="Huang J.-P."/>
            <person name="Huang S.-X."/>
        </authorList>
    </citation>
    <scope>NUCLEOTIDE SEQUENCE [LARGE SCALE GENOMIC DNA]</scope>
    <source>
        <strain evidence="3">KIB-2018</strain>
        <tissue evidence="3">Leaf</tissue>
    </source>
</reference>
<dbReference type="AlphaFoldDB" id="A0AAV8SHC4"/>
<protein>
    <recommendedName>
        <fullName evidence="2">DUF7906 domain-containing protein</fullName>
    </recommendedName>
</protein>
<proteinExistence type="predicted"/>